<dbReference type="GO" id="GO:0003677">
    <property type="term" value="F:DNA binding"/>
    <property type="evidence" value="ECO:0007669"/>
    <property type="project" value="InterPro"/>
</dbReference>
<keyword evidence="2" id="KW-1277">Toxin-antitoxin system</keyword>
<dbReference type="PANTHER" id="PTHR33988:SF2">
    <property type="entry name" value="ENDORIBONUCLEASE MAZF"/>
    <property type="match status" value="1"/>
</dbReference>
<keyword evidence="3" id="KW-0540">Nuclease</keyword>
<dbReference type="GO" id="GO:0006402">
    <property type="term" value="P:mRNA catabolic process"/>
    <property type="evidence" value="ECO:0007669"/>
    <property type="project" value="TreeGrafter"/>
</dbReference>
<reference evidence="4 5" key="1">
    <citation type="submission" date="2019-06" db="EMBL/GenBank/DDBJ databases">
        <title>Draft genome sequence of [Clostridium] clostridioforme NBRC 113352.</title>
        <authorList>
            <person name="Miura T."/>
            <person name="Furukawa M."/>
            <person name="Shimamura M."/>
            <person name="Ohyama Y."/>
            <person name="Yamazoe A."/>
            <person name="Kawasaki H."/>
        </authorList>
    </citation>
    <scope>NUCLEOTIDE SEQUENCE [LARGE SCALE GENOMIC DNA]</scope>
    <source>
        <strain evidence="4 5">NBRC 113352</strain>
    </source>
</reference>
<dbReference type="AlphaFoldDB" id="A0A829WC38"/>
<sequence>MDIRFGDVVQVDFGKTTGSVQGNVRPCAIIQNDVGNKYSPTTIVIPFTSELKKVNMPVHDILHKSVSNGLKNDSLILGEQVRVIDKSMVLYKLGSLSEDECNKVIGVYLRNLPRRNGAISYGTV</sequence>
<organism evidence="4 5">
    <name type="scientific">Enterocloster clostridioformis</name>
    <dbReference type="NCBI Taxonomy" id="1531"/>
    <lineage>
        <taxon>Bacteria</taxon>
        <taxon>Bacillati</taxon>
        <taxon>Bacillota</taxon>
        <taxon>Clostridia</taxon>
        <taxon>Lachnospirales</taxon>
        <taxon>Lachnospiraceae</taxon>
        <taxon>Enterocloster</taxon>
    </lineage>
</organism>
<dbReference type="Gene3D" id="2.30.30.110">
    <property type="match status" value="1"/>
</dbReference>
<dbReference type="InterPro" id="IPR003477">
    <property type="entry name" value="PemK-like"/>
</dbReference>
<keyword evidence="3" id="KW-0255">Endonuclease</keyword>
<evidence type="ECO:0000256" key="3">
    <source>
        <dbReference type="PIRNR" id="PIRNR033490"/>
    </source>
</evidence>
<dbReference type="Proteomes" id="UP000315200">
    <property type="component" value="Unassembled WGS sequence"/>
</dbReference>
<evidence type="ECO:0000313" key="5">
    <source>
        <dbReference type="Proteomes" id="UP000315200"/>
    </source>
</evidence>
<dbReference type="Pfam" id="PF02452">
    <property type="entry name" value="PemK_toxin"/>
    <property type="match status" value="1"/>
</dbReference>
<dbReference type="PIRSF" id="PIRSF033490">
    <property type="entry name" value="MazF"/>
    <property type="match status" value="1"/>
</dbReference>
<evidence type="ECO:0000256" key="1">
    <source>
        <dbReference type="ARBA" id="ARBA00007521"/>
    </source>
</evidence>
<gene>
    <name evidence="4" type="primary">EndoA_1</name>
    <name evidence="4" type="ORF">Ccl03g_32470</name>
</gene>
<dbReference type="InterPro" id="IPR011067">
    <property type="entry name" value="Plasmid_toxin/cell-grow_inhib"/>
</dbReference>
<comment type="similarity">
    <text evidence="1 3">Belongs to the PemK/MazF family.</text>
</comment>
<dbReference type="PANTHER" id="PTHR33988">
    <property type="entry name" value="ENDORIBONUCLEASE MAZF-RELATED"/>
    <property type="match status" value="1"/>
</dbReference>
<dbReference type="GO" id="GO:0016787">
    <property type="term" value="F:hydrolase activity"/>
    <property type="evidence" value="ECO:0007669"/>
    <property type="project" value="UniProtKB-KW"/>
</dbReference>
<evidence type="ECO:0000313" key="4">
    <source>
        <dbReference type="EMBL" id="GEA37534.1"/>
    </source>
</evidence>
<dbReference type="GO" id="GO:0016075">
    <property type="term" value="P:rRNA catabolic process"/>
    <property type="evidence" value="ECO:0007669"/>
    <property type="project" value="TreeGrafter"/>
</dbReference>
<comment type="caution">
    <text evidence="4">The sequence shown here is derived from an EMBL/GenBank/DDBJ whole genome shotgun (WGS) entry which is preliminary data.</text>
</comment>
<keyword evidence="3" id="KW-0378">Hydrolase</keyword>
<accession>A0A829WC38</accession>
<dbReference type="SUPFAM" id="SSF50118">
    <property type="entry name" value="Cell growth inhibitor/plasmid maintenance toxic component"/>
    <property type="match status" value="1"/>
</dbReference>
<dbReference type="EMBL" id="BJLB01000001">
    <property type="protein sequence ID" value="GEA37534.1"/>
    <property type="molecule type" value="Genomic_DNA"/>
</dbReference>
<name>A0A829WC38_9FIRM</name>
<dbReference type="EC" id="3.1.-.-" evidence="3"/>
<proteinExistence type="inferred from homology"/>
<dbReference type="GO" id="GO:0004521">
    <property type="term" value="F:RNA endonuclease activity"/>
    <property type="evidence" value="ECO:0007669"/>
    <property type="project" value="TreeGrafter"/>
</dbReference>
<evidence type="ECO:0000256" key="2">
    <source>
        <dbReference type="ARBA" id="ARBA00022649"/>
    </source>
</evidence>
<dbReference type="RefSeq" id="WP_002588596.1">
    <property type="nucleotide sequence ID" value="NZ_BJLB01000001.1"/>
</dbReference>
<protein>
    <recommendedName>
        <fullName evidence="3">mRNA interferase</fullName>
        <ecNumber evidence="3">3.1.-.-</ecNumber>
    </recommendedName>
</protein>
<comment type="function">
    <text evidence="3">Toxic component of a type II toxin-antitoxin (TA) system.</text>
</comment>